<keyword evidence="5 8" id="KW-0808">Transferase</keyword>
<evidence type="ECO:0000256" key="1">
    <source>
        <dbReference type="ARBA" id="ARBA00001933"/>
    </source>
</evidence>
<dbReference type="RefSeq" id="WP_150446139.1">
    <property type="nucleotide sequence ID" value="NZ_VYQE01000004.1"/>
</dbReference>
<dbReference type="PANTHER" id="PTHR11879:SF22">
    <property type="entry name" value="ASPARTATE AMINOTRANSFERASE, MITOCHONDRIAL"/>
    <property type="match status" value="1"/>
</dbReference>
<name>A0A5J5GGH9_9RHOB</name>
<dbReference type="Proteomes" id="UP000326554">
    <property type="component" value="Unassembled WGS sequence"/>
</dbReference>
<comment type="caution">
    <text evidence="8">The sequence shown here is derived from an EMBL/GenBank/DDBJ whole genome shotgun (WGS) entry which is preliminary data.</text>
</comment>
<dbReference type="Gene3D" id="3.90.1150.10">
    <property type="entry name" value="Aspartate Aminotransferase, domain 1"/>
    <property type="match status" value="1"/>
</dbReference>
<dbReference type="InterPro" id="IPR015421">
    <property type="entry name" value="PyrdxlP-dep_Trfase_major"/>
</dbReference>
<dbReference type="CDD" id="cd00609">
    <property type="entry name" value="AAT_like"/>
    <property type="match status" value="1"/>
</dbReference>
<evidence type="ECO:0000256" key="3">
    <source>
        <dbReference type="ARBA" id="ARBA00011738"/>
    </source>
</evidence>
<feature type="domain" description="Aminotransferase class I/classII large" evidence="7">
    <location>
        <begin position="27"/>
        <end position="389"/>
    </location>
</feature>
<evidence type="ECO:0000256" key="6">
    <source>
        <dbReference type="ARBA" id="ARBA00022898"/>
    </source>
</evidence>
<dbReference type="Gene3D" id="3.40.640.10">
    <property type="entry name" value="Type I PLP-dependent aspartate aminotransferase-like (Major domain)"/>
    <property type="match status" value="1"/>
</dbReference>
<accession>A0A5J5GGH9</accession>
<dbReference type="AlphaFoldDB" id="A0A5J5GGH9"/>
<dbReference type="GO" id="GO:0004838">
    <property type="term" value="F:L-tyrosine-2-oxoglutarate transaminase activity"/>
    <property type="evidence" value="ECO:0007669"/>
    <property type="project" value="TreeGrafter"/>
</dbReference>
<dbReference type="InterPro" id="IPR004839">
    <property type="entry name" value="Aminotransferase_I/II_large"/>
</dbReference>
<evidence type="ECO:0000256" key="2">
    <source>
        <dbReference type="ARBA" id="ARBA00007441"/>
    </source>
</evidence>
<keyword evidence="4 8" id="KW-0032">Aminotransferase</keyword>
<dbReference type="Pfam" id="PF00155">
    <property type="entry name" value="Aminotran_1_2"/>
    <property type="match status" value="1"/>
</dbReference>
<keyword evidence="6" id="KW-0663">Pyridoxal phosphate</keyword>
<evidence type="ECO:0000259" key="7">
    <source>
        <dbReference type="Pfam" id="PF00155"/>
    </source>
</evidence>
<gene>
    <name evidence="8" type="ORF">F3S47_15275</name>
</gene>
<organism evidence="8 9">
    <name type="scientific">Histidinibacterium aquaticum</name>
    <dbReference type="NCBI Taxonomy" id="2613962"/>
    <lineage>
        <taxon>Bacteria</taxon>
        <taxon>Pseudomonadati</taxon>
        <taxon>Pseudomonadota</taxon>
        <taxon>Alphaproteobacteria</taxon>
        <taxon>Rhodobacterales</taxon>
        <taxon>Paracoccaceae</taxon>
        <taxon>Histidinibacterium</taxon>
    </lineage>
</organism>
<dbReference type="NCBIfam" id="NF006719">
    <property type="entry name" value="PRK09257.1"/>
    <property type="match status" value="1"/>
</dbReference>
<sequence length="396" mass="43194">MLEHLKDQPADKILSLAAAYKADPREQKIDLGVGVYKNAKGVTPVMRAVKEAEARILAEQQTKAYTGLAGDPAFADAMVDLVLGGTVERDRIAALATPGGTGACRQGFELARLAKPDVRVWHSAPTWPNHLSILKFMGVEAKPYRYFDEETALVDFEGMMEYLQGVAQGDVVLLHGCCHNPTGANLTSEQIDRVTALLTEKGAMPMIDIAYQGFGDGLEADAAATRAIASRVPECLIAASCSKNFGIYRERTGLLMAISAEAGQTKTTQDNMNFLNRQTYSFPPDHGARVVATILNDPELRADWEAELEEVRTGMLALREQLAAELARLTNTDRYAFIARHRGMFSRLGVSPEMVERLREDHAIYMVGDSRMNIAGLNAETVPVLARAIVEAEKAG</sequence>
<comment type="similarity">
    <text evidence="2">Belongs to the class-I pyridoxal-phosphate-dependent aminotransferase family.</text>
</comment>
<dbReference type="InterPro" id="IPR015424">
    <property type="entry name" value="PyrdxlP-dep_Trfase"/>
</dbReference>
<proteinExistence type="inferred from homology"/>
<dbReference type="GO" id="GO:0004069">
    <property type="term" value="F:L-aspartate:2-oxoglutarate aminotransferase activity"/>
    <property type="evidence" value="ECO:0007669"/>
    <property type="project" value="TreeGrafter"/>
</dbReference>
<comment type="cofactor">
    <cofactor evidence="1">
        <name>pyridoxal 5'-phosphate</name>
        <dbReference type="ChEBI" id="CHEBI:597326"/>
    </cofactor>
</comment>
<evidence type="ECO:0000313" key="8">
    <source>
        <dbReference type="EMBL" id="KAA9007120.1"/>
    </source>
</evidence>
<dbReference type="EMBL" id="VYQE01000004">
    <property type="protein sequence ID" value="KAA9007120.1"/>
    <property type="molecule type" value="Genomic_DNA"/>
</dbReference>
<dbReference type="InterPro" id="IPR015422">
    <property type="entry name" value="PyrdxlP-dep_Trfase_small"/>
</dbReference>
<dbReference type="InterPro" id="IPR000796">
    <property type="entry name" value="Asp_trans"/>
</dbReference>
<dbReference type="GO" id="GO:0033585">
    <property type="term" value="P:L-phenylalanine biosynthetic process from chorismate via phenylpyruvate"/>
    <property type="evidence" value="ECO:0007669"/>
    <property type="project" value="TreeGrafter"/>
</dbReference>
<dbReference type="PRINTS" id="PR00799">
    <property type="entry name" value="TRANSAMINASE"/>
</dbReference>
<dbReference type="PANTHER" id="PTHR11879">
    <property type="entry name" value="ASPARTATE AMINOTRANSFERASE"/>
    <property type="match status" value="1"/>
</dbReference>
<dbReference type="SUPFAM" id="SSF53383">
    <property type="entry name" value="PLP-dependent transferases"/>
    <property type="match status" value="1"/>
</dbReference>
<dbReference type="GO" id="GO:0030170">
    <property type="term" value="F:pyridoxal phosphate binding"/>
    <property type="evidence" value="ECO:0007669"/>
    <property type="project" value="InterPro"/>
</dbReference>
<evidence type="ECO:0000313" key="9">
    <source>
        <dbReference type="Proteomes" id="UP000326554"/>
    </source>
</evidence>
<evidence type="ECO:0000256" key="5">
    <source>
        <dbReference type="ARBA" id="ARBA00022679"/>
    </source>
</evidence>
<evidence type="ECO:0000256" key="4">
    <source>
        <dbReference type="ARBA" id="ARBA00022576"/>
    </source>
</evidence>
<comment type="subunit">
    <text evidence="3">Homodimer.</text>
</comment>
<reference evidence="8 9" key="1">
    <citation type="submission" date="2019-09" db="EMBL/GenBank/DDBJ databases">
        <authorList>
            <person name="Park J.-S."/>
            <person name="Choi H.-J."/>
        </authorList>
    </citation>
    <scope>NUCLEOTIDE SEQUENCE [LARGE SCALE GENOMIC DNA]</scope>
    <source>
        <strain evidence="8 9">176SS1-4</strain>
    </source>
</reference>
<protein>
    <submittedName>
        <fullName evidence="8">Aspartate/tyrosine/aromatic aminotransferase</fullName>
    </submittedName>
</protein>
<keyword evidence="9" id="KW-1185">Reference proteome</keyword>
<dbReference type="GO" id="GO:0005829">
    <property type="term" value="C:cytosol"/>
    <property type="evidence" value="ECO:0007669"/>
    <property type="project" value="TreeGrafter"/>
</dbReference>
<dbReference type="GO" id="GO:0042802">
    <property type="term" value="F:identical protein binding"/>
    <property type="evidence" value="ECO:0007669"/>
    <property type="project" value="TreeGrafter"/>
</dbReference>